<dbReference type="SUPFAM" id="SSF47923">
    <property type="entry name" value="Ypt/Rab-GAP domain of gyp1p"/>
    <property type="match status" value="2"/>
</dbReference>
<reference evidence="2" key="1">
    <citation type="submission" date="2025-08" db="UniProtKB">
        <authorList>
            <consortium name="Ensembl"/>
        </authorList>
    </citation>
    <scope>IDENTIFICATION</scope>
</reference>
<name>A0A8C8EAK6_9STRI</name>
<dbReference type="Gene3D" id="1.10.472.80">
    <property type="entry name" value="Ypt/Rab-GAP domain of gyp1p, domain 3"/>
    <property type="match status" value="1"/>
</dbReference>
<sequence length="485" mass="56141">QFPEDPWMYLIRSHLQLSSECFFILTGWEKKLQNAVYSELNVFPSPCHPAAPPEHMKEPLAYMRKAQGSWEKRILKSLNSMCTELSIPLAQKRPVSEQKELLNKWNEMGTDEPDLSLFRPVYAPKDFLEVLMNLRNPNYENGEHPSFRNHLGLIQVPLKVKDIPELKEDFSELGLNIGQLGIDDSAQVPPEFFENEHVRVGQKVLAEQDSAAAQQYVRQGCPTALRADLWALILNISNQPEDILYYEQLKSNVIQHDLLVDSLIYKDVKLTASNDDYYFVFEDYLYQVLLCFSRDTAVLEHFTYSSATPPRSYIRGKLGMEEYAVFYPPNVNYNSFILSVAPLCFLYHEPSKLYQIFREMYVRFFFRLHSISSHPSGIVSLCLLFETLLQTHLPQLFYHLREIGAQPLRISFKWMVRAFSGYLATDQLLLLWDRILGYNSLEVLAGNRTVFTKRPFCFLSQAVLADLSTLKVMPLLQIFLFATVT</sequence>
<dbReference type="SMART" id="SM00164">
    <property type="entry name" value="TBC"/>
    <property type="match status" value="1"/>
</dbReference>
<dbReference type="AlphaFoldDB" id="A0A8C8EAK6"/>
<accession>A0A8C8EAK6</accession>
<protein>
    <submittedName>
        <fullName evidence="2">TBC1 domain family member 19</fullName>
    </submittedName>
</protein>
<dbReference type="InterPro" id="IPR042507">
    <property type="entry name" value="TBC1D19"/>
</dbReference>
<dbReference type="PANTHER" id="PTHR16110">
    <property type="entry name" value="TBC1 DOMAIN FAMILY MEMBER 19"/>
    <property type="match status" value="1"/>
</dbReference>
<dbReference type="Pfam" id="PF00566">
    <property type="entry name" value="RabGAP-TBC"/>
    <property type="match status" value="1"/>
</dbReference>
<evidence type="ECO:0000313" key="3">
    <source>
        <dbReference type="Proteomes" id="UP000694552"/>
    </source>
</evidence>
<dbReference type="PANTHER" id="PTHR16110:SF1">
    <property type="entry name" value="TBC1 DOMAIN FAMILY MEMBER 19"/>
    <property type="match status" value="1"/>
</dbReference>
<dbReference type="Ensembl" id="ENSOSUT00000012606.1">
    <property type="protein sequence ID" value="ENSOSUP00000012190.1"/>
    <property type="gene ID" value="ENSOSUG00000008744.1"/>
</dbReference>
<proteinExistence type="predicted"/>
<dbReference type="Proteomes" id="UP000694552">
    <property type="component" value="Unplaced"/>
</dbReference>
<evidence type="ECO:0000313" key="2">
    <source>
        <dbReference type="Ensembl" id="ENSOSUP00000012190.1"/>
    </source>
</evidence>
<dbReference type="PROSITE" id="PS50086">
    <property type="entry name" value="TBC_RABGAP"/>
    <property type="match status" value="1"/>
</dbReference>
<reference evidence="2" key="2">
    <citation type="submission" date="2025-09" db="UniProtKB">
        <authorList>
            <consortium name="Ensembl"/>
        </authorList>
    </citation>
    <scope>IDENTIFICATION</scope>
</reference>
<dbReference type="InterPro" id="IPR035969">
    <property type="entry name" value="Rab-GAP_TBC_sf"/>
</dbReference>
<keyword evidence="3" id="KW-1185">Reference proteome</keyword>
<evidence type="ECO:0000259" key="1">
    <source>
        <dbReference type="PROSITE" id="PS50086"/>
    </source>
</evidence>
<dbReference type="InterPro" id="IPR000195">
    <property type="entry name" value="Rab-GAP-TBC_dom"/>
</dbReference>
<feature type="domain" description="Rab-GAP TBC" evidence="1">
    <location>
        <begin position="220"/>
        <end position="439"/>
    </location>
</feature>
<organism evidence="2 3">
    <name type="scientific">Otus sunia</name>
    <name type="common">Oriental scops-owl</name>
    <dbReference type="NCBI Taxonomy" id="257818"/>
    <lineage>
        <taxon>Eukaryota</taxon>
        <taxon>Metazoa</taxon>
        <taxon>Chordata</taxon>
        <taxon>Craniata</taxon>
        <taxon>Vertebrata</taxon>
        <taxon>Euteleostomi</taxon>
        <taxon>Archelosauria</taxon>
        <taxon>Archosauria</taxon>
        <taxon>Dinosauria</taxon>
        <taxon>Saurischia</taxon>
        <taxon>Theropoda</taxon>
        <taxon>Coelurosauria</taxon>
        <taxon>Aves</taxon>
        <taxon>Neognathae</taxon>
        <taxon>Neoaves</taxon>
        <taxon>Telluraves</taxon>
        <taxon>Strigiformes</taxon>
        <taxon>Strigidae</taxon>
        <taxon>Otus</taxon>
    </lineage>
</organism>